<keyword evidence="1" id="KW-0175">Coiled coil</keyword>
<keyword evidence="4" id="KW-1185">Reference proteome</keyword>
<name>A0ABQ0VFZ5_ENTMU</name>
<feature type="coiled-coil region" evidence="1">
    <location>
        <begin position="334"/>
        <end position="391"/>
    </location>
</feature>
<dbReference type="RefSeq" id="WP_071867365.1">
    <property type="nucleotide sequence ID" value="NZ_BJWA01000025.1"/>
</dbReference>
<proteinExistence type="predicted"/>
<feature type="compositionally biased region" description="Basic and acidic residues" evidence="2">
    <location>
        <begin position="661"/>
        <end position="676"/>
    </location>
</feature>
<evidence type="ECO:0000313" key="4">
    <source>
        <dbReference type="Proteomes" id="UP000321175"/>
    </source>
</evidence>
<evidence type="ECO:0000256" key="1">
    <source>
        <dbReference type="SAM" id="Coils"/>
    </source>
</evidence>
<evidence type="ECO:0000256" key="2">
    <source>
        <dbReference type="SAM" id="MobiDB-lite"/>
    </source>
</evidence>
<accession>A0ABQ0VFZ5</accession>
<dbReference type="Proteomes" id="UP000321175">
    <property type="component" value="Unassembled WGS sequence"/>
</dbReference>
<organism evidence="3 4">
    <name type="scientific">Enterococcus mundtii</name>
    <dbReference type="NCBI Taxonomy" id="53346"/>
    <lineage>
        <taxon>Bacteria</taxon>
        <taxon>Bacillati</taxon>
        <taxon>Bacillota</taxon>
        <taxon>Bacilli</taxon>
        <taxon>Lactobacillales</taxon>
        <taxon>Enterococcaceae</taxon>
        <taxon>Enterococcus</taxon>
    </lineage>
</organism>
<feature type="compositionally biased region" description="Basic and acidic residues" evidence="2">
    <location>
        <begin position="683"/>
        <end position="698"/>
    </location>
</feature>
<comment type="caution">
    <text evidence="3">The sequence shown here is derived from an EMBL/GenBank/DDBJ whole genome shotgun (WGS) entry which is preliminary data.</text>
</comment>
<sequence>MIFTISAVTKEGKKFLKQAIKEEGRSLGFGKKNKYKAAELEKQLHTLGRVLEEAKQTEIELVITLHDEEGSIEKAGTSYVFEPLVFRISEGFYPTLVDLIREDLFKDTDENMSVEESFRNEKIMAVLEKTLESEAQVDSSNIHTEATTSTEPAPWERPIFLTEDEETSEEKSEIKEIKAKDDSSFDEFEDINVEQEERGSDFKDPFEETEEIISQEEESMDTITTLSQSDPLDWTEEKIQQFIEPFFLEEAQKQQEEIKQQTFLEYIQAQFPVEEEWMKEKQKIFLNDLYLKLELGQAYKVFVETQQELIAQSRGMLQEQLESVKSINWNELAQEELLATFEEKQEEMNQEVNDYTLQQNQSWEEKKAALIEEEQRVIEEETRKIKEKYEKKREQTYALIVERINQFISDNQDSFLKEKNALLQERMMALKQSYYDSLANDKAKISQTLSEELNRTYQGTLQVVFEKYQKIQEELTKKTPEWKMTHEKEQKMEEARLRAVQKEKQQQEELQTRQKEVALKEAELAMKEKELEQVKEEKRAARQERKEQHELVLEQLRQAQLNQFMQPSKQPPNPSSESTKEPVIPKTVNGWMAGCIASISLLIGGGSVATFNHFHQAAQADSVATTESIQEAQAQAQAIYEKKLQELVSQKTPESAEVSETGEKENKTKKDSEEKTSQSTQSSEKKTEEKKTEQNEVK</sequence>
<protein>
    <submittedName>
        <fullName evidence="3">Uncharacterized protein</fullName>
    </submittedName>
</protein>
<evidence type="ECO:0000313" key="3">
    <source>
        <dbReference type="EMBL" id="GEL81466.1"/>
    </source>
</evidence>
<feature type="region of interest" description="Disordered" evidence="2">
    <location>
        <begin position="648"/>
        <end position="698"/>
    </location>
</feature>
<feature type="coiled-coil region" evidence="1">
    <location>
        <begin position="485"/>
        <end position="559"/>
    </location>
</feature>
<dbReference type="EMBL" id="BJWA01000025">
    <property type="protein sequence ID" value="GEL81466.1"/>
    <property type="molecule type" value="Genomic_DNA"/>
</dbReference>
<dbReference type="GeneID" id="61001200"/>
<reference evidence="3 4" key="1">
    <citation type="submission" date="2019-07" db="EMBL/GenBank/DDBJ databases">
        <title>Whole genome shotgun sequence of Enterococcus mundtii NBRC 100490.</title>
        <authorList>
            <person name="Hosoyama A."/>
            <person name="Uohara A."/>
            <person name="Ohji S."/>
            <person name="Ichikawa N."/>
        </authorList>
    </citation>
    <scope>NUCLEOTIDE SEQUENCE [LARGE SCALE GENOMIC DNA]</scope>
    <source>
        <strain evidence="3 4">NBRC 100490</strain>
    </source>
</reference>
<gene>
    <name evidence="3" type="ORF">EMU01_26100</name>
</gene>